<keyword evidence="2" id="KW-0812">Transmembrane</keyword>
<dbReference type="EMBL" id="SPDV01000007">
    <property type="protein sequence ID" value="TFI59445.1"/>
    <property type="molecule type" value="Genomic_DNA"/>
</dbReference>
<comment type="caution">
    <text evidence="3">The sequence shown here is derived from an EMBL/GenBank/DDBJ whole genome shotgun (WGS) entry which is preliminary data.</text>
</comment>
<keyword evidence="4" id="KW-1185">Reference proteome</keyword>
<accession>A0A4Y8ZWD2</accession>
<feature type="transmembrane region" description="Helical" evidence="2">
    <location>
        <begin position="15"/>
        <end position="36"/>
    </location>
</feature>
<evidence type="ECO:0008006" key="5">
    <source>
        <dbReference type="Google" id="ProtNLM"/>
    </source>
</evidence>
<keyword evidence="2" id="KW-1133">Transmembrane helix</keyword>
<evidence type="ECO:0000256" key="2">
    <source>
        <dbReference type="SAM" id="Phobius"/>
    </source>
</evidence>
<dbReference type="OrthoDB" id="7410762at2"/>
<dbReference type="RefSeq" id="WP_135084123.1">
    <property type="nucleotide sequence ID" value="NZ_SPDV01000007.1"/>
</dbReference>
<keyword evidence="2" id="KW-0472">Membrane</keyword>
<evidence type="ECO:0000256" key="1">
    <source>
        <dbReference type="SAM" id="MobiDB-lite"/>
    </source>
</evidence>
<dbReference type="AlphaFoldDB" id="A0A4Y8ZWD2"/>
<evidence type="ECO:0000313" key="4">
    <source>
        <dbReference type="Proteomes" id="UP000298213"/>
    </source>
</evidence>
<sequence length="246" mass="26118">MFAAPPDPHRHRRRLASMLLVGVLHAGLLFLLWALAPSPMRLLEPKRGATLITLVPEAESEAPAPTPQADRRQAPASAQAASARAEAAPPPPRVQLPAAATQGWSFELMPGMEKFDLASLPRAAAPPGGGAGAGESAAADIGGKVPGRDRLFPAQWQRKPSRAELAAYLPPGLRQTGFGIIACRTVENFRVEDCEELDQSPGSGLAGAVRQAAWQFRVLPPRVGGRSLVGAWVRIRIDYSEGQPEA</sequence>
<feature type="compositionally biased region" description="Low complexity" evidence="1">
    <location>
        <begin position="74"/>
        <end position="87"/>
    </location>
</feature>
<name>A0A4Y8ZWD2_9SPHN</name>
<evidence type="ECO:0000313" key="3">
    <source>
        <dbReference type="EMBL" id="TFI59445.1"/>
    </source>
</evidence>
<reference evidence="3 4" key="1">
    <citation type="submission" date="2019-03" db="EMBL/GenBank/DDBJ databases">
        <title>Genome sequence of Sphingomonas sp. 17J27-24.</title>
        <authorList>
            <person name="Kim M."/>
            <person name="Maeng S."/>
            <person name="Sathiyaraj S."/>
        </authorList>
    </citation>
    <scope>NUCLEOTIDE SEQUENCE [LARGE SCALE GENOMIC DNA]</scope>
    <source>
        <strain evidence="3 4">17J27-24</strain>
    </source>
</reference>
<feature type="region of interest" description="Disordered" evidence="1">
    <location>
        <begin position="58"/>
        <end position="93"/>
    </location>
</feature>
<proteinExistence type="predicted"/>
<protein>
    <recommendedName>
        <fullName evidence="5">TonB C-terminal domain-containing protein</fullName>
    </recommendedName>
</protein>
<gene>
    <name evidence="3" type="ORF">E2493_04430</name>
</gene>
<dbReference type="Proteomes" id="UP000298213">
    <property type="component" value="Unassembled WGS sequence"/>
</dbReference>
<organism evidence="3 4">
    <name type="scientific">Sphingomonas parva</name>
    <dbReference type="NCBI Taxonomy" id="2555898"/>
    <lineage>
        <taxon>Bacteria</taxon>
        <taxon>Pseudomonadati</taxon>
        <taxon>Pseudomonadota</taxon>
        <taxon>Alphaproteobacteria</taxon>
        <taxon>Sphingomonadales</taxon>
        <taxon>Sphingomonadaceae</taxon>
        <taxon>Sphingomonas</taxon>
    </lineage>
</organism>